<gene>
    <name evidence="1" type="ORF">AT302_10655</name>
</gene>
<sequence length="385" mass="42706">MTSRQSSLSACSENSSPILLDTVLQLLSERLKKLSYSGFFATELDQYVNQLRESVKLLQQQLSETPLEAPLYTEVIESIWRATQFLTGTTSNRVPYEVTFLLRAVLLDWEHGDTIVTTSLNQSPDFYCERVGAAPGAVVEALEIPGLSVNGHLVQMGVPEIFQHMPLLCTPLYHEVGHYIEEREGLIASLVVGHREALISAMPSLKQFGPAQHQHVLLNYAIEHFCDLVAASYVGECVSDYIIQWDHSTVANPTHPAAKDRAAVTRDYLAGTPNALVDLLKTALSESHLNTRLDVKFSLPALQDCFSDVRPVVVSSIAELHGILPAADAFLKQLRSDPDSFHGTKISRVASKQYAHLINDLIEKSIRNYMIAKAWDESLDKKANP</sequence>
<evidence type="ECO:0000313" key="1">
    <source>
        <dbReference type="EMBL" id="ALS60157.1"/>
    </source>
</evidence>
<protein>
    <submittedName>
        <fullName evidence="1">Uncharacterized protein</fullName>
    </submittedName>
</protein>
<dbReference type="EMBL" id="CP013480">
    <property type="protein sequence ID" value="ALS60157.1"/>
    <property type="molecule type" value="Genomic_DNA"/>
</dbReference>
<name>A0ABM5WIM3_9BURK</name>
<keyword evidence="2" id="KW-1185">Reference proteome</keyword>
<reference evidence="2" key="1">
    <citation type="submission" date="2015-12" db="EMBL/GenBank/DDBJ databases">
        <title>Complete genome sequence of Pandoraea norimbergensis DSM 11628.</title>
        <authorList>
            <person name="Ee R."/>
            <person name="Lim Y.-L."/>
            <person name="Yong D."/>
            <person name="Yin W.-F."/>
            <person name="Chan K.-G."/>
        </authorList>
    </citation>
    <scope>NUCLEOTIDE SEQUENCE [LARGE SCALE GENOMIC DNA]</scope>
    <source>
        <strain evidence="2">DSM 11628</strain>
    </source>
</reference>
<dbReference type="Proteomes" id="UP000060277">
    <property type="component" value="Chromosome"/>
</dbReference>
<evidence type="ECO:0000313" key="2">
    <source>
        <dbReference type="Proteomes" id="UP000060277"/>
    </source>
</evidence>
<organism evidence="1 2">
    <name type="scientific">Pandoraea norimbergensis</name>
    <dbReference type="NCBI Taxonomy" id="93219"/>
    <lineage>
        <taxon>Bacteria</taxon>
        <taxon>Pseudomonadati</taxon>
        <taxon>Pseudomonadota</taxon>
        <taxon>Betaproteobacteria</taxon>
        <taxon>Burkholderiales</taxon>
        <taxon>Burkholderiaceae</taxon>
        <taxon>Pandoraea</taxon>
    </lineage>
</organism>
<proteinExistence type="predicted"/>
<accession>A0ABM5WIM3</accession>
<dbReference type="RefSeq" id="WP_058377075.1">
    <property type="nucleotide sequence ID" value="NZ_CP013480.3"/>
</dbReference>